<evidence type="ECO:0000256" key="1">
    <source>
        <dbReference type="ARBA" id="ARBA00000632"/>
    </source>
</evidence>
<comment type="similarity">
    <text evidence="2">Belongs to the glycosyl hydrolase 25 family.</text>
</comment>
<dbReference type="GO" id="GO:0009253">
    <property type="term" value="P:peptidoglycan catabolic process"/>
    <property type="evidence" value="ECO:0007669"/>
    <property type="project" value="InterPro"/>
</dbReference>
<dbReference type="PANTHER" id="PTHR34135">
    <property type="entry name" value="LYSOZYME"/>
    <property type="match status" value="1"/>
</dbReference>
<accession>A0A8S5N969</accession>
<dbReference type="PROSITE" id="PS51904">
    <property type="entry name" value="GLYCOSYL_HYDROL_F25_2"/>
    <property type="match status" value="1"/>
</dbReference>
<comment type="catalytic activity">
    <reaction evidence="1">
        <text>Hydrolysis of (1-&gt;4)-beta-linkages between N-acetylmuramic acid and N-acetyl-D-glucosamine residues in a peptidoglycan and between N-acetyl-D-glucosamine residues in chitodextrins.</text>
        <dbReference type="EC" id="3.2.1.17"/>
    </reaction>
</comment>
<dbReference type="EMBL" id="BK015098">
    <property type="protein sequence ID" value="DAD90935.1"/>
    <property type="molecule type" value="Genomic_DNA"/>
</dbReference>
<sequence length="199" mass="22198">MRGIDVSENNGLVDWGTVAANGYQFGIIRVGYGRNTLDSCFYDNINGAINAGLKVGVYHYSYALNEDAANQEADFVLNTLQSSGLTPDKLPLGVWYDMEDADDYKANRGMPSNQALTNFCSIFINKLWNASYAKAGLYANIDWLENYLYPEQLGGCALWVSHPNPYCGYPGANLWQYTFSENIEGKEFDADIVLDFDVE</sequence>
<dbReference type="Gene3D" id="3.20.20.80">
    <property type="entry name" value="Glycosidases"/>
    <property type="match status" value="1"/>
</dbReference>
<dbReference type="EC" id="3.2.1.17" evidence="3"/>
<dbReference type="InterPro" id="IPR017853">
    <property type="entry name" value="GH"/>
</dbReference>
<proteinExistence type="inferred from homology"/>
<protein>
    <recommendedName>
        <fullName evidence="3">lysozyme</fullName>
        <ecNumber evidence="3">3.2.1.17</ecNumber>
    </recommendedName>
</protein>
<evidence type="ECO:0000313" key="4">
    <source>
        <dbReference type="EMBL" id="DAD90935.1"/>
    </source>
</evidence>
<dbReference type="GO" id="GO:0016998">
    <property type="term" value="P:cell wall macromolecule catabolic process"/>
    <property type="evidence" value="ECO:0007669"/>
    <property type="project" value="InterPro"/>
</dbReference>
<name>A0A8S5N969_9CAUD</name>
<organism evidence="4">
    <name type="scientific">Siphoviridae sp. ctkBO7</name>
    <dbReference type="NCBI Taxonomy" id="2826441"/>
    <lineage>
        <taxon>Viruses</taxon>
        <taxon>Duplodnaviria</taxon>
        <taxon>Heunggongvirae</taxon>
        <taxon>Uroviricota</taxon>
        <taxon>Caudoviricetes</taxon>
    </lineage>
</organism>
<dbReference type="GO" id="GO:0016052">
    <property type="term" value="P:carbohydrate catabolic process"/>
    <property type="evidence" value="ECO:0007669"/>
    <property type="project" value="TreeGrafter"/>
</dbReference>
<dbReference type="InterPro" id="IPR002053">
    <property type="entry name" value="Glyco_hydro_25"/>
</dbReference>
<dbReference type="Pfam" id="PF01183">
    <property type="entry name" value="Glyco_hydro_25"/>
    <property type="match status" value="1"/>
</dbReference>
<dbReference type="PANTHER" id="PTHR34135:SF2">
    <property type="entry name" value="LYSOZYME"/>
    <property type="match status" value="1"/>
</dbReference>
<evidence type="ECO:0000256" key="3">
    <source>
        <dbReference type="ARBA" id="ARBA00012732"/>
    </source>
</evidence>
<dbReference type="SUPFAM" id="SSF51445">
    <property type="entry name" value="(Trans)glycosidases"/>
    <property type="match status" value="1"/>
</dbReference>
<dbReference type="GO" id="GO:0003796">
    <property type="term" value="F:lysozyme activity"/>
    <property type="evidence" value="ECO:0007669"/>
    <property type="project" value="UniProtKB-EC"/>
</dbReference>
<reference evidence="4" key="1">
    <citation type="journal article" date="2021" name="Proc. Natl. Acad. Sci. U.S.A.">
        <title>A Catalog of Tens of Thousands of Viruses from Human Metagenomes Reveals Hidden Associations with Chronic Diseases.</title>
        <authorList>
            <person name="Tisza M.J."/>
            <person name="Buck C.B."/>
        </authorList>
    </citation>
    <scope>NUCLEOTIDE SEQUENCE</scope>
    <source>
        <strain evidence="4">CtkBO7</strain>
    </source>
</reference>
<evidence type="ECO:0000256" key="2">
    <source>
        <dbReference type="ARBA" id="ARBA00010646"/>
    </source>
</evidence>